<feature type="chain" id="PRO_5038743989" evidence="5">
    <location>
        <begin position="32"/>
        <end position="405"/>
    </location>
</feature>
<dbReference type="SUPFAM" id="SSF53850">
    <property type="entry name" value="Periplasmic binding protein-like II"/>
    <property type="match status" value="1"/>
</dbReference>
<evidence type="ECO:0000256" key="3">
    <source>
        <dbReference type="ARBA" id="ARBA00022729"/>
    </source>
</evidence>
<comment type="caution">
    <text evidence="7">The sequence shown here is derived from an EMBL/GenBank/DDBJ whole genome shotgun (WGS) entry which is preliminary data.</text>
</comment>
<evidence type="ECO:0000259" key="6">
    <source>
        <dbReference type="SMART" id="SM00062"/>
    </source>
</evidence>
<dbReference type="GO" id="GO:0006865">
    <property type="term" value="P:amino acid transport"/>
    <property type="evidence" value="ECO:0007669"/>
    <property type="project" value="TreeGrafter"/>
</dbReference>
<dbReference type="AlphaFoldDB" id="A0A5C5S1H0"/>
<dbReference type="EMBL" id="VIGX01000005">
    <property type="protein sequence ID" value="TWS28752.1"/>
    <property type="molecule type" value="Genomic_DNA"/>
</dbReference>
<reference evidence="7 8" key="1">
    <citation type="submission" date="2019-06" db="EMBL/GenBank/DDBJ databases">
        <title>Tsukamurella conjunctivitidis sp. nov., Tsukamurella assacharolytica sp. nov. and Tsukamurella sputae sp. nov. isolated from patients with conjunctivitis, bacteraemia (lymphoma) and respiratory infection (sputum) in Hong Kong.</title>
        <authorList>
            <person name="Teng J.L.L."/>
            <person name="Lee H.H."/>
            <person name="Fong J.Y.H."/>
            <person name="Fok K.M.N."/>
            <person name="Lau S.K.P."/>
            <person name="Woo P.C.Y."/>
        </authorList>
    </citation>
    <scope>NUCLEOTIDE SEQUENCE [LARGE SCALE GENOMIC DNA]</scope>
    <source>
        <strain evidence="7 8">HKU72</strain>
    </source>
</reference>
<organism evidence="7 8">
    <name type="scientific">Tsukamurella conjunctivitidis</name>
    <dbReference type="NCBI Taxonomy" id="2592068"/>
    <lineage>
        <taxon>Bacteria</taxon>
        <taxon>Bacillati</taxon>
        <taxon>Actinomycetota</taxon>
        <taxon>Actinomycetes</taxon>
        <taxon>Mycobacteriales</taxon>
        <taxon>Tsukamurellaceae</taxon>
        <taxon>Tsukamurella</taxon>
    </lineage>
</organism>
<dbReference type="SMART" id="SM00062">
    <property type="entry name" value="PBPb"/>
    <property type="match status" value="1"/>
</dbReference>
<feature type="region of interest" description="Disordered" evidence="4">
    <location>
        <begin position="366"/>
        <end position="405"/>
    </location>
</feature>
<dbReference type="InterPro" id="IPR001638">
    <property type="entry name" value="Solute-binding_3/MltF_N"/>
</dbReference>
<dbReference type="Pfam" id="PF00497">
    <property type="entry name" value="SBP_bac_3"/>
    <property type="match status" value="1"/>
</dbReference>
<evidence type="ECO:0000256" key="5">
    <source>
        <dbReference type="SAM" id="SignalP"/>
    </source>
</evidence>
<dbReference type="RefSeq" id="WP_146487091.1">
    <property type="nucleotide sequence ID" value="NZ_VIGX01000005.1"/>
</dbReference>
<dbReference type="Gene3D" id="3.40.190.10">
    <property type="entry name" value="Periplasmic binding protein-like II"/>
    <property type="match status" value="2"/>
</dbReference>
<comment type="similarity">
    <text evidence="1">Belongs to the bacterial solute-binding protein 3 family.</text>
</comment>
<feature type="domain" description="Solute-binding protein family 3/N-terminal" evidence="6">
    <location>
        <begin position="48"/>
        <end position="293"/>
    </location>
</feature>
<gene>
    <name evidence="7" type="ORF">FK530_11155</name>
</gene>
<keyword evidence="2" id="KW-0813">Transport</keyword>
<dbReference type="Proteomes" id="UP000319375">
    <property type="component" value="Unassembled WGS sequence"/>
</dbReference>
<feature type="signal peptide" evidence="5">
    <location>
        <begin position="1"/>
        <end position="31"/>
    </location>
</feature>
<evidence type="ECO:0000256" key="1">
    <source>
        <dbReference type="ARBA" id="ARBA00010333"/>
    </source>
</evidence>
<evidence type="ECO:0000256" key="4">
    <source>
        <dbReference type="SAM" id="MobiDB-lite"/>
    </source>
</evidence>
<keyword evidence="8" id="KW-1185">Reference proteome</keyword>
<dbReference type="PANTHER" id="PTHR30085:SF6">
    <property type="entry name" value="ABC TRANSPORTER GLUTAMINE-BINDING PROTEIN GLNH"/>
    <property type="match status" value="1"/>
</dbReference>
<name>A0A5C5S1H0_9ACTN</name>
<dbReference type="GO" id="GO:0005576">
    <property type="term" value="C:extracellular region"/>
    <property type="evidence" value="ECO:0007669"/>
    <property type="project" value="TreeGrafter"/>
</dbReference>
<keyword evidence="3 5" id="KW-0732">Signal</keyword>
<evidence type="ECO:0000313" key="8">
    <source>
        <dbReference type="Proteomes" id="UP000319375"/>
    </source>
</evidence>
<proteinExistence type="inferred from homology"/>
<dbReference type="PANTHER" id="PTHR30085">
    <property type="entry name" value="AMINO ACID ABC TRANSPORTER PERMEASE"/>
    <property type="match status" value="1"/>
</dbReference>
<accession>A0A5C5S1H0</accession>
<feature type="compositionally biased region" description="Pro residues" evidence="4">
    <location>
        <begin position="371"/>
        <end position="385"/>
    </location>
</feature>
<dbReference type="InterPro" id="IPR051455">
    <property type="entry name" value="Bact_solute-bind_prot3"/>
</dbReference>
<sequence length="405" mass="43254">MTSPQSTRTRRWRGAVAAVAAALVTVPLLSACGTDTPRSLLDSIKNGDVVLGTKYDQPGLANRNPDKSHSGSDVDVSEFVIKQIAKNNGWSEPKITWKETPSPLRERMIENGEVDMIAATYSISAARTKKVTFAGPYLTTYQALLVSKKTSNPIRSLEDLNSGRKLCSVSGSTSAINVKAALPNVQLQQYDGYASCVEGVRRGVLDALTTDATILAGFQAKYPGEFDIVPMTYPKDVTLTSSTGTKTEKKKGDQFSTERYGIGLRKGDGEALSQVNKALRQMMLGEQGTATYDAEAVPSVPTCVVPTTAVSTFTGLAYANPDNELFKALRENLGEYANTMIDQGRPVDGGKPKSVLVAVPGDQTWLLPKEVPLPGPDGKPLPGPDGKPATAPQSDPRTWCTKVGA</sequence>
<evidence type="ECO:0000313" key="7">
    <source>
        <dbReference type="EMBL" id="TWS28752.1"/>
    </source>
</evidence>
<protein>
    <submittedName>
        <fullName evidence="7">Transporter substrate-binding domain-containing protein</fullName>
    </submittedName>
</protein>
<dbReference type="OrthoDB" id="9807888at2"/>
<dbReference type="GO" id="GO:0030288">
    <property type="term" value="C:outer membrane-bounded periplasmic space"/>
    <property type="evidence" value="ECO:0007669"/>
    <property type="project" value="TreeGrafter"/>
</dbReference>
<evidence type="ECO:0000256" key="2">
    <source>
        <dbReference type="ARBA" id="ARBA00022448"/>
    </source>
</evidence>